<protein>
    <recommendedName>
        <fullName evidence="4">Cellulose biosynthesis protein BcsS</fullName>
    </recommendedName>
</protein>
<accession>B6JHV3</accession>
<gene>
    <name evidence="2" type="ordered locus">OCA5_c25010</name>
</gene>
<keyword evidence="1" id="KW-0732">Signal</keyword>
<evidence type="ECO:0008006" key="4">
    <source>
        <dbReference type="Google" id="ProtNLM"/>
    </source>
</evidence>
<evidence type="ECO:0000313" key="3">
    <source>
        <dbReference type="Proteomes" id="UP000007730"/>
    </source>
</evidence>
<dbReference type="EMBL" id="CP002826">
    <property type="protein sequence ID" value="AEI07196.1"/>
    <property type="molecule type" value="Genomic_DNA"/>
</dbReference>
<dbReference type="Proteomes" id="UP000007730">
    <property type="component" value="Chromosome"/>
</dbReference>
<dbReference type="KEGG" id="ocg:OCA5_c25010"/>
<dbReference type="eggNOG" id="COG3637">
    <property type="taxonomic scope" value="Bacteria"/>
</dbReference>
<proteinExistence type="predicted"/>
<dbReference type="RefSeq" id="WP_012562649.1">
    <property type="nucleotide sequence ID" value="NC_011386.1"/>
</dbReference>
<feature type="chain" id="PRO_5002846922" description="Cellulose biosynthesis protein BcsS" evidence="1">
    <location>
        <begin position="20"/>
        <end position="248"/>
    </location>
</feature>
<dbReference type="AlphaFoldDB" id="B6JHV3"/>
<dbReference type="InterPro" id="IPR031485">
    <property type="entry name" value="CBP_BcsS"/>
</dbReference>
<dbReference type="HOGENOM" id="CLU_080719_0_0_5"/>
<dbReference type="KEGG" id="oca:OCAR_5488"/>
<name>B6JHV3_AFIC5</name>
<evidence type="ECO:0000256" key="1">
    <source>
        <dbReference type="SAM" id="SignalP"/>
    </source>
</evidence>
<dbReference type="STRING" id="504832.OCA5_c25010"/>
<keyword evidence="3" id="KW-1185">Reference proteome</keyword>
<sequence>MRCVRSLTVAWIGVTSVFAGPALGEPLPDDGEADATNHRDATFLYFTGADLWRKGGTSYGGALWSPGGLNADGFTLKMLLAGGDYLYRSWTTDIRGIGLAASVLPGYRIKRGDLEVKIYAGLDVQHHWTLPDDPGNRLRGTHLGARVNLDAWWEPLPARMMVATTLTASTIGGSYGARAATGWRLLDRFWAGPEIETSGDRNYQQYRVGAHLTSLQFAGYEWAFGGGYVQDNSRRSGLYGRFSVLIRR</sequence>
<dbReference type="Pfam" id="PF17036">
    <property type="entry name" value="CBP_BcsS"/>
    <property type="match status" value="1"/>
</dbReference>
<reference evidence="2 3" key="1">
    <citation type="journal article" date="2011" name="J. Bacteriol.">
        <title>Complete genome sequences of the chemolithoautotrophic Oligotropha carboxidovorans strains OM4 and OM5.</title>
        <authorList>
            <person name="Volland S."/>
            <person name="Rachinger M."/>
            <person name="Strittmatter A."/>
            <person name="Daniel R."/>
            <person name="Gottschalk G."/>
            <person name="Meyer O."/>
        </authorList>
    </citation>
    <scope>NUCLEOTIDE SEQUENCE [LARGE SCALE GENOMIC DNA]</scope>
    <source>
        <strain evidence="3">ATCC 49405 / DSM 1227 / KCTC 32145 / OM5</strain>
    </source>
</reference>
<organism evidence="2 3">
    <name type="scientific">Afipia carboxidovorans (strain ATCC 49405 / DSM 1227 / KCTC 32145 / OM5)</name>
    <name type="common">Oligotropha carboxidovorans</name>
    <dbReference type="NCBI Taxonomy" id="504832"/>
    <lineage>
        <taxon>Bacteria</taxon>
        <taxon>Pseudomonadati</taxon>
        <taxon>Pseudomonadota</taxon>
        <taxon>Alphaproteobacteria</taxon>
        <taxon>Hyphomicrobiales</taxon>
        <taxon>Nitrobacteraceae</taxon>
        <taxon>Afipia</taxon>
    </lineage>
</organism>
<feature type="signal peptide" evidence="1">
    <location>
        <begin position="1"/>
        <end position="19"/>
    </location>
</feature>
<dbReference type="OrthoDB" id="8479338at2"/>
<evidence type="ECO:0000313" key="2">
    <source>
        <dbReference type="EMBL" id="AEI07196.1"/>
    </source>
</evidence>
<dbReference type="PATRIC" id="fig|504832.7.peg.2639"/>